<dbReference type="PROSITE" id="PS50294">
    <property type="entry name" value="WD_REPEATS_REGION"/>
    <property type="match status" value="3"/>
</dbReference>
<organism evidence="5 6">
    <name type="scientific">Mycena venus</name>
    <dbReference type="NCBI Taxonomy" id="2733690"/>
    <lineage>
        <taxon>Eukaryota</taxon>
        <taxon>Fungi</taxon>
        <taxon>Dikarya</taxon>
        <taxon>Basidiomycota</taxon>
        <taxon>Agaricomycotina</taxon>
        <taxon>Agaricomycetes</taxon>
        <taxon>Agaricomycetidae</taxon>
        <taxon>Agaricales</taxon>
        <taxon>Marasmiineae</taxon>
        <taxon>Mycenaceae</taxon>
        <taxon>Mycena</taxon>
    </lineage>
</organism>
<dbReference type="PROSITE" id="PS50082">
    <property type="entry name" value="WD_REPEATS_2"/>
    <property type="match status" value="3"/>
</dbReference>
<dbReference type="InterPro" id="IPR024977">
    <property type="entry name" value="Apc4-like_WD40_dom"/>
</dbReference>
<dbReference type="InterPro" id="IPR011047">
    <property type="entry name" value="Quinoprotein_ADH-like_sf"/>
</dbReference>
<dbReference type="InterPro" id="IPR015943">
    <property type="entry name" value="WD40/YVTN_repeat-like_dom_sf"/>
</dbReference>
<proteinExistence type="predicted"/>
<reference evidence="5" key="1">
    <citation type="submission" date="2020-05" db="EMBL/GenBank/DDBJ databases">
        <title>Mycena genomes resolve the evolution of fungal bioluminescence.</title>
        <authorList>
            <person name="Tsai I.J."/>
        </authorList>
    </citation>
    <scope>NUCLEOTIDE SEQUENCE</scope>
    <source>
        <strain evidence="5">CCC161011</strain>
    </source>
</reference>
<evidence type="ECO:0000256" key="3">
    <source>
        <dbReference type="PROSITE-ProRule" id="PRU00221"/>
    </source>
</evidence>
<protein>
    <submittedName>
        <fullName evidence="5">Wd-40 repeat protein</fullName>
    </submittedName>
</protein>
<name>A0A8H6XIZ2_9AGAR</name>
<dbReference type="InterPro" id="IPR001680">
    <property type="entry name" value="WD40_rpt"/>
</dbReference>
<dbReference type="Pfam" id="PF00400">
    <property type="entry name" value="WD40"/>
    <property type="match status" value="1"/>
</dbReference>
<dbReference type="EMBL" id="JACAZI010000017">
    <property type="protein sequence ID" value="KAF7342083.1"/>
    <property type="molecule type" value="Genomic_DNA"/>
</dbReference>
<evidence type="ECO:0000313" key="5">
    <source>
        <dbReference type="EMBL" id="KAF7342083.1"/>
    </source>
</evidence>
<feature type="repeat" description="WD" evidence="3">
    <location>
        <begin position="272"/>
        <end position="313"/>
    </location>
</feature>
<evidence type="ECO:0000256" key="1">
    <source>
        <dbReference type="ARBA" id="ARBA00022574"/>
    </source>
</evidence>
<feature type="domain" description="Anaphase-promoting complex subunit 4-like WD40" evidence="4">
    <location>
        <begin position="284"/>
        <end position="359"/>
    </location>
</feature>
<dbReference type="AlphaFoldDB" id="A0A8H6XIZ2"/>
<dbReference type="SUPFAM" id="SSF50998">
    <property type="entry name" value="Quinoprotein alcohol dehydrogenase-like"/>
    <property type="match status" value="1"/>
</dbReference>
<evidence type="ECO:0000259" key="4">
    <source>
        <dbReference type="Pfam" id="PF12894"/>
    </source>
</evidence>
<feature type="repeat" description="WD" evidence="3">
    <location>
        <begin position="230"/>
        <end position="271"/>
    </location>
</feature>
<gene>
    <name evidence="5" type="ORF">MVEN_01795600</name>
</gene>
<dbReference type="Pfam" id="PF12894">
    <property type="entry name" value="ANAPC4_WD40"/>
    <property type="match status" value="1"/>
</dbReference>
<sequence>MPTATCMSSEEFFATWKHSVSADFERDGVPANTGPWVTEVTKMSMNAEARVVALSDDNSLFAAAVGHEIHVYDLPTSQLVHTLQGHIGYKIENIEFQPSGRKIATDSSRMIPQKRVRQSLVRVWDLDALPKSLDNLGDAVEAAVTAASSTLSQNWSAEDLESANLQTEFAEIIAGGQAAVDLRNGRVVLGNLPSFESRAFSHDGRSLLYLPDRDSVAILDVDTNKERFRLSGHTGAVVWAETSPDDKVVATTSWGKTVRIWSMETGELIRLLEGATNQNWSGAFSPDGELIAAGAGDKMVRIWRVSTGELLHTLSGYTRWIRSLSFSPDGLHLAAGAAAGTLRVFDVRSGECEQSWQIDLEGPFAHSFLEVSRVQYTPRAVTSFSARPRGGCLGTGHQRI</sequence>
<keyword evidence="2" id="KW-0677">Repeat</keyword>
<dbReference type="PANTHER" id="PTHR22847:SF637">
    <property type="entry name" value="WD REPEAT DOMAIN 5B"/>
    <property type="match status" value="1"/>
</dbReference>
<accession>A0A8H6XIZ2</accession>
<comment type="caution">
    <text evidence="5">The sequence shown here is derived from an EMBL/GenBank/DDBJ whole genome shotgun (WGS) entry which is preliminary data.</text>
</comment>
<dbReference type="GO" id="GO:1990234">
    <property type="term" value="C:transferase complex"/>
    <property type="evidence" value="ECO:0007669"/>
    <property type="project" value="UniProtKB-ARBA"/>
</dbReference>
<evidence type="ECO:0000313" key="6">
    <source>
        <dbReference type="Proteomes" id="UP000620124"/>
    </source>
</evidence>
<dbReference type="Proteomes" id="UP000620124">
    <property type="component" value="Unassembled WGS sequence"/>
</dbReference>
<dbReference type="PANTHER" id="PTHR22847">
    <property type="entry name" value="WD40 REPEAT PROTEIN"/>
    <property type="match status" value="1"/>
</dbReference>
<keyword evidence="6" id="KW-1185">Reference proteome</keyword>
<dbReference type="Gene3D" id="2.130.10.10">
    <property type="entry name" value="YVTN repeat-like/Quinoprotein amine dehydrogenase"/>
    <property type="match status" value="2"/>
</dbReference>
<keyword evidence="1 3" id="KW-0853">WD repeat</keyword>
<dbReference type="SMART" id="SM00320">
    <property type="entry name" value="WD40"/>
    <property type="match status" value="4"/>
</dbReference>
<dbReference type="OrthoDB" id="2911645at2759"/>
<evidence type="ECO:0000256" key="2">
    <source>
        <dbReference type="ARBA" id="ARBA00022737"/>
    </source>
</evidence>
<feature type="repeat" description="WD" evidence="3">
    <location>
        <begin position="314"/>
        <end position="355"/>
    </location>
</feature>